<dbReference type="InterPro" id="IPR013154">
    <property type="entry name" value="ADH-like_N"/>
</dbReference>
<proteinExistence type="predicted"/>
<gene>
    <name evidence="3" type="ORF">GCM10010910_12080</name>
</gene>
<dbReference type="EMBL" id="BMMQ01000003">
    <property type="protein sequence ID" value="GGO62304.1"/>
    <property type="molecule type" value="Genomic_DNA"/>
</dbReference>
<sequence length="309" mass="31503">MENEEKSIMSKALVFAAYGGPETQELVERTAPAPGPGELAIEVKAAGVNPADWKIRAGQMGSHWPLPAPMGREASGVVTAVGAEVENFAVGDMVLGLAAKGQGTFAKHTVLDAAQTVQKPEELSFADAAALPVAGATAYDVTHQIELEPGQTMLILGAGGGVGLMAAQIGNVHKFTVIGVASAAKQELVESTGATFVASGEGAAGRVRAIAPEGVDVLIDLVGGQALRDLAVVAKDPSVIISTADPTTVQQLGGVAVVRTREGLEKVTGVAQYGLVDPQVTDRYSLDRAAEAVAMVEAGHTAGKVIIEP</sequence>
<evidence type="ECO:0000313" key="3">
    <source>
        <dbReference type="EMBL" id="GGO62304.1"/>
    </source>
</evidence>
<dbReference type="InterPro" id="IPR011032">
    <property type="entry name" value="GroES-like_sf"/>
</dbReference>
<protein>
    <submittedName>
        <fullName evidence="3">NADPH:quinone reductase</fullName>
    </submittedName>
</protein>
<dbReference type="InterPro" id="IPR020843">
    <property type="entry name" value="ER"/>
</dbReference>
<dbReference type="InterPro" id="IPR036291">
    <property type="entry name" value="NAD(P)-bd_dom_sf"/>
</dbReference>
<dbReference type="Proteomes" id="UP000638043">
    <property type="component" value="Unassembled WGS sequence"/>
</dbReference>
<comment type="caution">
    <text evidence="3">The sequence shown here is derived from an EMBL/GenBank/DDBJ whole genome shotgun (WGS) entry which is preliminary data.</text>
</comment>
<dbReference type="CDD" id="cd05289">
    <property type="entry name" value="MDR_like_2"/>
    <property type="match status" value="1"/>
</dbReference>
<feature type="domain" description="Enoyl reductase (ER)" evidence="2">
    <location>
        <begin position="19"/>
        <end position="307"/>
    </location>
</feature>
<dbReference type="Gene3D" id="3.40.50.720">
    <property type="entry name" value="NAD(P)-binding Rossmann-like Domain"/>
    <property type="match status" value="1"/>
</dbReference>
<dbReference type="InterPro" id="IPR051603">
    <property type="entry name" value="Zinc-ADH_QOR/CCCR"/>
</dbReference>
<evidence type="ECO:0000313" key="4">
    <source>
        <dbReference type="Proteomes" id="UP000638043"/>
    </source>
</evidence>
<name>A0ABQ2N0P9_9MICO</name>
<dbReference type="SUPFAM" id="SSF50129">
    <property type="entry name" value="GroES-like"/>
    <property type="match status" value="1"/>
</dbReference>
<keyword evidence="4" id="KW-1185">Reference proteome</keyword>
<dbReference type="SUPFAM" id="SSF51735">
    <property type="entry name" value="NAD(P)-binding Rossmann-fold domains"/>
    <property type="match status" value="1"/>
</dbReference>
<reference evidence="4" key="1">
    <citation type="journal article" date="2019" name="Int. J. Syst. Evol. Microbiol.">
        <title>The Global Catalogue of Microorganisms (GCM) 10K type strain sequencing project: providing services to taxonomists for standard genome sequencing and annotation.</title>
        <authorList>
            <consortium name="The Broad Institute Genomics Platform"/>
            <consortium name="The Broad Institute Genome Sequencing Center for Infectious Disease"/>
            <person name="Wu L."/>
            <person name="Ma J."/>
        </authorList>
    </citation>
    <scope>NUCLEOTIDE SEQUENCE [LARGE SCALE GENOMIC DNA]</scope>
    <source>
        <strain evidence="4">CGMCC 4.7181</strain>
    </source>
</reference>
<dbReference type="Pfam" id="PF13602">
    <property type="entry name" value="ADH_zinc_N_2"/>
    <property type="match status" value="1"/>
</dbReference>
<organism evidence="3 4">
    <name type="scientific">Microbacterium nanhaiense</name>
    <dbReference type="NCBI Taxonomy" id="1301026"/>
    <lineage>
        <taxon>Bacteria</taxon>
        <taxon>Bacillati</taxon>
        <taxon>Actinomycetota</taxon>
        <taxon>Actinomycetes</taxon>
        <taxon>Micrococcales</taxon>
        <taxon>Microbacteriaceae</taxon>
        <taxon>Microbacterium</taxon>
    </lineage>
</organism>
<dbReference type="PANTHER" id="PTHR44154">
    <property type="entry name" value="QUINONE OXIDOREDUCTASE"/>
    <property type="match status" value="1"/>
</dbReference>
<evidence type="ECO:0000256" key="1">
    <source>
        <dbReference type="ARBA" id="ARBA00022857"/>
    </source>
</evidence>
<dbReference type="Pfam" id="PF08240">
    <property type="entry name" value="ADH_N"/>
    <property type="match status" value="1"/>
</dbReference>
<dbReference type="PANTHER" id="PTHR44154:SF1">
    <property type="entry name" value="QUINONE OXIDOREDUCTASE"/>
    <property type="match status" value="1"/>
</dbReference>
<accession>A0ABQ2N0P9</accession>
<dbReference type="SMART" id="SM00829">
    <property type="entry name" value="PKS_ER"/>
    <property type="match status" value="1"/>
</dbReference>
<evidence type="ECO:0000259" key="2">
    <source>
        <dbReference type="SMART" id="SM00829"/>
    </source>
</evidence>
<keyword evidence="1" id="KW-0521">NADP</keyword>
<dbReference type="Gene3D" id="3.90.180.10">
    <property type="entry name" value="Medium-chain alcohol dehydrogenases, catalytic domain"/>
    <property type="match status" value="1"/>
</dbReference>